<dbReference type="OrthoDB" id="550575at2759"/>
<comment type="caution">
    <text evidence="2">The sequence shown here is derived from an EMBL/GenBank/DDBJ whole genome shotgun (WGS) entry which is preliminary data.</text>
</comment>
<organism evidence="2 3">
    <name type="scientific">Pyrus ussuriensis x Pyrus communis</name>
    <dbReference type="NCBI Taxonomy" id="2448454"/>
    <lineage>
        <taxon>Eukaryota</taxon>
        <taxon>Viridiplantae</taxon>
        <taxon>Streptophyta</taxon>
        <taxon>Embryophyta</taxon>
        <taxon>Tracheophyta</taxon>
        <taxon>Spermatophyta</taxon>
        <taxon>Magnoliopsida</taxon>
        <taxon>eudicotyledons</taxon>
        <taxon>Gunneridae</taxon>
        <taxon>Pentapetalae</taxon>
        <taxon>rosids</taxon>
        <taxon>fabids</taxon>
        <taxon>Rosales</taxon>
        <taxon>Rosaceae</taxon>
        <taxon>Amygdaloideae</taxon>
        <taxon>Maleae</taxon>
        <taxon>Pyrus</taxon>
    </lineage>
</organism>
<name>A0A5N5F908_9ROSA</name>
<evidence type="ECO:0000313" key="2">
    <source>
        <dbReference type="EMBL" id="KAB2598501.1"/>
    </source>
</evidence>
<dbReference type="SUPFAM" id="SSF81383">
    <property type="entry name" value="F-box domain"/>
    <property type="match status" value="1"/>
</dbReference>
<dbReference type="InterPro" id="IPR032675">
    <property type="entry name" value="LRR_dom_sf"/>
</dbReference>
<dbReference type="Gene3D" id="3.80.10.10">
    <property type="entry name" value="Ribonuclease Inhibitor"/>
    <property type="match status" value="2"/>
</dbReference>
<dbReference type="GO" id="GO:0031146">
    <property type="term" value="P:SCF-dependent proteasomal ubiquitin-dependent protein catabolic process"/>
    <property type="evidence" value="ECO:0007669"/>
    <property type="project" value="TreeGrafter"/>
</dbReference>
<dbReference type="EMBL" id="SMOL01000768">
    <property type="protein sequence ID" value="KAB2598501.1"/>
    <property type="molecule type" value="Genomic_DNA"/>
</dbReference>
<protein>
    <submittedName>
        <fullName evidence="2">F-box protein</fullName>
    </submittedName>
</protein>
<sequence>MGYRVTAEDDPETMSLQAVKANPKTSPLPSSKRRTASWSDIGLKKNTSPLKNLIFAMQLASPKSKPSHETLIPPCENIDRTSVLSDEIFLKILAKLPESQRKPSSVVCKRWLNLHGRLVRSIKVLDWNFLQSGRLISRFPDLNQVDLLAGSLIPDQNSGILLSCGMFPVRTGSGFSPNQRGLESSLLPAEFVDRGLDGLATGCPNLRKLVVIGASELGLLKLELHKCSDNVLRGIAACENLQVLKLVANVEELYSSVVSDIGLTILAQGCTRLVKLELWGCEGSFDGIKAIGQCCQMLEELTFCDHRMDGGWVAALSYCENLKTLRFQSCKRIETVPGPDEYSDACPALERLHLEKCQLRDKKGVGALFMVCGAAREIVLQDCWGLENDMFRLASTCRRVRFLSLEGCSVLTTEGLESVILPWKELECLRVVSCKNLKDKEISPALVTLFSTLKELQWRPETKSLLPSSIIGTIIGKKGNLKMLFIDQNPPLEFIHS</sequence>
<dbReference type="Proteomes" id="UP000327157">
    <property type="component" value="Chromosome 1"/>
</dbReference>
<reference evidence="2 3" key="3">
    <citation type="submission" date="2019-11" db="EMBL/GenBank/DDBJ databases">
        <title>A de novo genome assembly of a pear dwarfing rootstock.</title>
        <authorList>
            <person name="Wang F."/>
            <person name="Wang J."/>
            <person name="Li S."/>
            <person name="Zhang Y."/>
            <person name="Fang M."/>
            <person name="Ma L."/>
            <person name="Zhao Y."/>
            <person name="Jiang S."/>
        </authorList>
    </citation>
    <scope>NUCLEOTIDE SEQUENCE [LARGE SCALE GENOMIC DNA]</scope>
    <source>
        <strain evidence="2">S2</strain>
        <tissue evidence="2">Leaf</tissue>
    </source>
</reference>
<dbReference type="PANTHER" id="PTHR13318:SF124">
    <property type="entry name" value="F-BOX DOMAIN-CONTAINING PROTEIN"/>
    <property type="match status" value="1"/>
</dbReference>
<dbReference type="GO" id="GO:0019005">
    <property type="term" value="C:SCF ubiquitin ligase complex"/>
    <property type="evidence" value="ECO:0007669"/>
    <property type="project" value="TreeGrafter"/>
</dbReference>
<dbReference type="SUPFAM" id="SSF52047">
    <property type="entry name" value="RNI-like"/>
    <property type="match status" value="1"/>
</dbReference>
<reference evidence="3" key="2">
    <citation type="submission" date="2019-10" db="EMBL/GenBank/DDBJ databases">
        <title>A de novo genome assembly of a pear dwarfing rootstock.</title>
        <authorList>
            <person name="Wang F."/>
            <person name="Wang J."/>
            <person name="Li S."/>
            <person name="Zhang Y."/>
            <person name="Fang M."/>
            <person name="Ma L."/>
            <person name="Zhao Y."/>
            <person name="Jiang S."/>
        </authorList>
    </citation>
    <scope>NUCLEOTIDE SEQUENCE [LARGE SCALE GENOMIC DNA]</scope>
</reference>
<feature type="region of interest" description="Disordered" evidence="1">
    <location>
        <begin position="1"/>
        <end position="36"/>
    </location>
</feature>
<proteinExistence type="predicted"/>
<dbReference type="PANTHER" id="PTHR13318">
    <property type="entry name" value="PARTNER OF PAIRED, ISOFORM B-RELATED"/>
    <property type="match status" value="1"/>
</dbReference>
<accession>A0A5N5F908</accession>
<gene>
    <name evidence="2" type="ORF">D8674_001421</name>
</gene>
<dbReference type="AlphaFoldDB" id="A0A5N5F908"/>
<dbReference type="FunFam" id="3.80.10.10:FF:002340">
    <property type="entry name" value="Uncharacterized protein"/>
    <property type="match status" value="1"/>
</dbReference>
<evidence type="ECO:0000256" key="1">
    <source>
        <dbReference type="SAM" id="MobiDB-lite"/>
    </source>
</evidence>
<keyword evidence="3" id="KW-1185">Reference proteome</keyword>
<evidence type="ECO:0000313" key="3">
    <source>
        <dbReference type="Proteomes" id="UP000327157"/>
    </source>
</evidence>
<dbReference type="InterPro" id="IPR036047">
    <property type="entry name" value="F-box-like_dom_sf"/>
</dbReference>
<reference evidence="2 3" key="1">
    <citation type="submission" date="2019-09" db="EMBL/GenBank/DDBJ databases">
        <authorList>
            <person name="Ou C."/>
        </authorList>
    </citation>
    <scope>NUCLEOTIDE SEQUENCE [LARGE SCALE GENOMIC DNA]</scope>
    <source>
        <strain evidence="2">S2</strain>
        <tissue evidence="2">Leaf</tissue>
    </source>
</reference>